<accession>A0A934N543</accession>
<dbReference type="EMBL" id="JAEMNX010000002">
    <property type="protein sequence ID" value="MBJ7536651.1"/>
    <property type="molecule type" value="Genomic_DNA"/>
</dbReference>
<evidence type="ECO:0000313" key="2">
    <source>
        <dbReference type="Proteomes" id="UP000628710"/>
    </source>
</evidence>
<dbReference type="Proteomes" id="UP000628710">
    <property type="component" value="Unassembled WGS sequence"/>
</dbReference>
<organism evidence="1 2">
    <name type="scientific">Marinomonas transparens</name>
    <dbReference type="NCBI Taxonomy" id="2795388"/>
    <lineage>
        <taxon>Bacteria</taxon>
        <taxon>Pseudomonadati</taxon>
        <taxon>Pseudomonadota</taxon>
        <taxon>Gammaproteobacteria</taxon>
        <taxon>Oceanospirillales</taxon>
        <taxon>Oceanospirillaceae</taxon>
        <taxon>Marinomonas</taxon>
    </lineage>
</organism>
<evidence type="ECO:0000313" key="1">
    <source>
        <dbReference type="EMBL" id="MBJ7536651.1"/>
    </source>
</evidence>
<protein>
    <submittedName>
        <fullName evidence="1">Uncharacterized protein</fullName>
    </submittedName>
</protein>
<dbReference type="AlphaFoldDB" id="A0A934N543"/>
<comment type="caution">
    <text evidence="1">The sequence shown here is derived from an EMBL/GenBank/DDBJ whole genome shotgun (WGS) entry which is preliminary data.</text>
</comment>
<sequence>MGLLTESTLSDIGALVEAYDLANLKAHSAFMQGQADLASDFYQQAFALSVQLLTSQAITEEALKMSVYACLNCFDFCPVPSDSDARHYLVVTANELQAIVASKQSLAIRHGALIAYAEVARLCDCLVQHDASNTRSKMVVEQFRQCWQCYCSELISDQ</sequence>
<gene>
    <name evidence="1" type="ORF">I8J31_03045</name>
</gene>
<keyword evidence="2" id="KW-1185">Reference proteome</keyword>
<dbReference type="RefSeq" id="WP_199466830.1">
    <property type="nucleotide sequence ID" value="NZ_JAEMNX010000002.1"/>
</dbReference>
<proteinExistence type="predicted"/>
<name>A0A934N543_9GAMM</name>
<reference evidence="1" key="1">
    <citation type="submission" date="2020-12" db="EMBL/GenBank/DDBJ databases">
        <title>Marinomonas arctica sp. nov., a psychrotolerant bacterium isolated from the Arctic.</title>
        <authorList>
            <person name="Zhang Y."/>
        </authorList>
    </citation>
    <scope>NUCLEOTIDE SEQUENCE</scope>
    <source>
        <strain evidence="1">C1424</strain>
    </source>
</reference>